<dbReference type="KEGG" id="adl:AURDEDRAFT_129535"/>
<keyword evidence="5" id="KW-1185">Reference proteome</keyword>
<dbReference type="InParanoid" id="J0CZU5"/>
<reference evidence="5" key="1">
    <citation type="journal article" date="2012" name="Science">
        <title>The Paleozoic origin of enzymatic lignin decomposition reconstructed from 31 fungal genomes.</title>
        <authorList>
            <person name="Floudas D."/>
            <person name="Binder M."/>
            <person name="Riley R."/>
            <person name="Barry K."/>
            <person name="Blanchette R.A."/>
            <person name="Henrissat B."/>
            <person name="Martinez A.T."/>
            <person name="Otillar R."/>
            <person name="Spatafora J.W."/>
            <person name="Yadav J.S."/>
            <person name="Aerts A."/>
            <person name="Benoit I."/>
            <person name="Boyd A."/>
            <person name="Carlson A."/>
            <person name="Copeland A."/>
            <person name="Coutinho P.M."/>
            <person name="de Vries R.P."/>
            <person name="Ferreira P."/>
            <person name="Findley K."/>
            <person name="Foster B."/>
            <person name="Gaskell J."/>
            <person name="Glotzer D."/>
            <person name="Gorecki P."/>
            <person name="Heitman J."/>
            <person name="Hesse C."/>
            <person name="Hori C."/>
            <person name="Igarashi K."/>
            <person name="Jurgens J.A."/>
            <person name="Kallen N."/>
            <person name="Kersten P."/>
            <person name="Kohler A."/>
            <person name="Kuees U."/>
            <person name="Kumar T.K.A."/>
            <person name="Kuo A."/>
            <person name="LaButti K."/>
            <person name="Larrondo L.F."/>
            <person name="Lindquist E."/>
            <person name="Ling A."/>
            <person name="Lombard V."/>
            <person name="Lucas S."/>
            <person name="Lundell T."/>
            <person name="Martin R."/>
            <person name="McLaughlin D.J."/>
            <person name="Morgenstern I."/>
            <person name="Morin E."/>
            <person name="Murat C."/>
            <person name="Nagy L.G."/>
            <person name="Nolan M."/>
            <person name="Ohm R.A."/>
            <person name="Patyshakuliyeva A."/>
            <person name="Rokas A."/>
            <person name="Ruiz-Duenas F.J."/>
            <person name="Sabat G."/>
            <person name="Salamov A."/>
            <person name="Samejima M."/>
            <person name="Schmutz J."/>
            <person name="Slot J.C."/>
            <person name="St John F."/>
            <person name="Stenlid J."/>
            <person name="Sun H."/>
            <person name="Sun S."/>
            <person name="Syed K."/>
            <person name="Tsang A."/>
            <person name="Wiebenga A."/>
            <person name="Young D."/>
            <person name="Pisabarro A."/>
            <person name="Eastwood D.C."/>
            <person name="Martin F."/>
            <person name="Cullen D."/>
            <person name="Grigoriev I.V."/>
            <person name="Hibbett D.S."/>
        </authorList>
    </citation>
    <scope>NUCLEOTIDE SEQUENCE [LARGE SCALE GENOMIC DNA]</scope>
    <source>
        <strain evidence="5">TFB10046</strain>
    </source>
</reference>
<proteinExistence type="predicted"/>
<dbReference type="Proteomes" id="UP000006514">
    <property type="component" value="Unassembled WGS sequence"/>
</dbReference>
<evidence type="ECO:0000256" key="1">
    <source>
        <dbReference type="SAM" id="MobiDB-lite"/>
    </source>
</evidence>
<feature type="signal peptide" evidence="3">
    <location>
        <begin position="1"/>
        <end position="21"/>
    </location>
</feature>
<keyword evidence="2" id="KW-0812">Transmembrane</keyword>
<keyword evidence="3" id="KW-0732">Signal</keyword>
<organism evidence="4 5">
    <name type="scientific">Auricularia subglabra (strain TFB-10046 / SS5)</name>
    <name type="common">White-rot fungus</name>
    <name type="synonym">Auricularia delicata (strain TFB10046)</name>
    <dbReference type="NCBI Taxonomy" id="717982"/>
    <lineage>
        <taxon>Eukaryota</taxon>
        <taxon>Fungi</taxon>
        <taxon>Dikarya</taxon>
        <taxon>Basidiomycota</taxon>
        <taxon>Agaricomycotina</taxon>
        <taxon>Agaricomycetes</taxon>
        <taxon>Auriculariales</taxon>
        <taxon>Auriculariaceae</taxon>
        <taxon>Auricularia</taxon>
    </lineage>
</organism>
<dbReference type="AlphaFoldDB" id="J0CZU5"/>
<feature type="transmembrane region" description="Helical" evidence="2">
    <location>
        <begin position="133"/>
        <end position="166"/>
    </location>
</feature>
<evidence type="ECO:0000313" key="5">
    <source>
        <dbReference type="Proteomes" id="UP000006514"/>
    </source>
</evidence>
<evidence type="ECO:0000256" key="3">
    <source>
        <dbReference type="SAM" id="SignalP"/>
    </source>
</evidence>
<protein>
    <submittedName>
        <fullName evidence="4">Uncharacterized protein</fullName>
    </submittedName>
</protein>
<gene>
    <name evidence="4" type="ORF">AURDEDRAFT_129535</name>
</gene>
<evidence type="ECO:0000313" key="4">
    <source>
        <dbReference type="EMBL" id="EJD37344.1"/>
    </source>
</evidence>
<name>J0CZU5_AURST</name>
<keyword evidence="2" id="KW-0472">Membrane</keyword>
<feature type="chain" id="PRO_5003732761" evidence="3">
    <location>
        <begin position="22"/>
        <end position="239"/>
    </location>
</feature>
<sequence>MQCRLFTVVLFFLSFGLFAAASPVEKRVSVVMDAISKLSSDVSSVLSAGNETLVARQTDIFADNINSITAAFATATNTLRALTGPVSLSPEDTNTIAQLVANQINGAAELISLAPQTTSILTATVLLDLQINLFLNIFGVVVIGIIDIIASLIINIQLLISVYLTAECQSRGRNSPREMRQARRAVARPTDKLEPSTRRRRKAGRNDGVLFAGSTSVLNLKPGSGYRTLVEPGPDLLSE</sequence>
<keyword evidence="2" id="KW-1133">Transmembrane helix</keyword>
<dbReference type="EMBL" id="JH687843">
    <property type="protein sequence ID" value="EJD37344.1"/>
    <property type="molecule type" value="Genomic_DNA"/>
</dbReference>
<evidence type="ECO:0000256" key="2">
    <source>
        <dbReference type="SAM" id="Phobius"/>
    </source>
</evidence>
<feature type="region of interest" description="Disordered" evidence="1">
    <location>
        <begin position="173"/>
        <end position="206"/>
    </location>
</feature>
<accession>J0CZU5</accession>